<dbReference type="RefSeq" id="WP_150032240.1">
    <property type="nucleotide sequence ID" value="NZ_VWSH01000002.1"/>
</dbReference>
<evidence type="ECO:0000313" key="4">
    <source>
        <dbReference type="Proteomes" id="UP000323632"/>
    </source>
</evidence>
<dbReference type="AlphaFoldDB" id="A0A5M6CJD3"/>
<proteinExistence type="predicted"/>
<gene>
    <name evidence="3" type="ORF">F0919_08030</name>
</gene>
<keyword evidence="3" id="KW-0067">ATP-binding</keyword>
<feature type="domain" description="ATPase AAA-type core" evidence="2">
    <location>
        <begin position="57"/>
        <end position="140"/>
    </location>
</feature>
<dbReference type="GO" id="GO:0005524">
    <property type="term" value="F:ATP binding"/>
    <property type="evidence" value="ECO:0007669"/>
    <property type="project" value="UniProtKB-KW"/>
</dbReference>
<organism evidence="3 4">
    <name type="scientific">Taibaiella lutea</name>
    <dbReference type="NCBI Taxonomy" id="2608001"/>
    <lineage>
        <taxon>Bacteria</taxon>
        <taxon>Pseudomonadati</taxon>
        <taxon>Bacteroidota</taxon>
        <taxon>Chitinophagia</taxon>
        <taxon>Chitinophagales</taxon>
        <taxon>Chitinophagaceae</taxon>
        <taxon>Taibaiella</taxon>
    </lineage>
</organism>
<dbReference type="Proteomes" id="UP000323632">
    <property type="component" value="Unassembled WGS sequence"/>
</dbReference>
<keyword evidence="3" id="KW-0547">Nucleotide-binding</keyword>
<evidence type="ECO:0000313" key="3">
    <source>
        <dbReference type="EMBL" id="KAA5534560.1"/>
    </source>
</evidence>
<sequence>MHNFDVWHMVLKFTVGNYLSFKEKTTLDMSAEALKEKKGNLHIPYHHNPKLTLLKSMAIYGHNSYGKSNLIKAYSFYKNLIINSFSFGKKNTEFDVEPFRLNTSMVNKPSHFEAVFILKQTKYRYGFEITRHGVSEEWLYYADGAVRENLLFNRVVGQQIFEISKSWNKESQNMIENAKMFTTSQNLFLSVLLSQDNMPPRVTEITKWFQGNIILTGSYANSVNNGAYQIYTDVEYRNVILKFIKGAHLEFESIFEKIAEVHSSTNIHNDLLNVIYEDKQKNFELYTGHKLFDEQKKFLGNIDFNLQKSESSGTIKYFILACFLASALKNGQLIWVDEFDASLDTKLIVTLIETFNSPKNNVVGSQLIFIAHNTILMNKKLRRDQMVLVDKNEYGESSINPIHTAKNPVRINASIEEEYRSGTLNEGKGSPKTGNQYGSLFDGIDLTSPEKE</sequence>
<dbReference type="PANTHER" id="PTHR40396:SF1">
    <property type="entry name" value="ATPASE AAA-TYPE CORE DOMAIN-CONTAINING PROTEIN"/>
    <property type="match status" value="1"/>
</dbReference>
<dbReference type="SUPFAM" id="SSF52540">
    <property type="entry name" value="P-loop containing nucleoside triphosphate hydrolases"/>
    <property type="match status" value="1"/>
</dbReference>
<evidence type="ECO:0000256" key="1">
    <source>
        <dbReference type="SAM" id="MobiDB-lite"/>
    </source>
</evidence>
<accession>A0A5M6CJD3</accession>
<dbReference type="GO" id="GO:0016887">
    <property type="term" value="F:ATP hydrolysis activity"/>
    <property type="evidence" value="ECO:0007669"/>
    <property type="project" value="InterPro"/>
</dbReference>
<dbReference type="InterPro" id="IPR003959">
    <property type="entry name" value="ATPase_AAA_core"/>
</dbReference>
<reference evidence="3 4" key="1">
    <citation type="submission" date="2019-09" db="EMBL/GenBank/DDBJ databases">
        <title>Genome sequence and assembly of Taibaiella sp.</title>
        <authorList>
            <person name="Chhetri G."/>
        </authorList>
    </citation>
    <scope>NUCLEOTIDE SEQUENCE [LARGE SCALE GENOMIC DNA]</scope>
    <source>
        <strain evidence="3 4">KVB11</strain>
    </source>
</reference>
<evidence type="ECO:0000259" key="2">
    <source>
        <dbReference type="Pfam" id="PF13304"/>
    </source>
</evidence>
<keyword evidence="4" id="KW-1185">Reference proteome</keyword>
<protein>
    <submittedName>
        <fullName evidence="3">ATP-binding protein</fullName>
    </submittedName>
</protein>
<dbReference type="EMBL" id="VWSH01000002">
    <property type="protein sequence ID" value="KAA5534560.1"/>
    <property type="molecule type" value="Genomic_DNA"/>
</dbReference>
<dbReference type="Pfam" id="PF13304">
    <property type="entry name" value="AAA_21"/>
    <property type="match status" value="2"/>
</dbReference>
<feature type="region of interest" description="Disordered" evidence="1">
    <location>
        <begin position="420"/>
        <end position="452"/>
    </location>
</feature>
<feature type="domain" description="ATPase AAA-type core" evidence="2">
    <location>
        <begin position="244"/>
        <end position="378"/>
    </location>
</feature>
<name>A0A5M6CJD3_9BACT</name>
<dbReference type="PANTHER" id="PTHR40396">
    <property type="entry name" value="ATPASE-LIKE PROTEIN"/>
    <property type="match status" value="1"/>
</dbReference>
<comment type="caution">
    <text evidence="3">The sequence shown here is derived from an EMBL/GenBank/DDBJ whole genome shotgun (WGS) entry which is preliminary data.</text>
</comment>
<dbReference type="InterPro" id="IPR027417">
    <property type="entry name" value="P-loop_NTPase"/>
</dbReference>
<dbReference type="Gene3D" id="3.40.50.300">
    <property type="entry name" value="P-loop containing nucleotide triphosphate hydrolases"/>
    <property type="match status" value="1"/>
</dbReference>